<feature type="transmembrane region" description="Helical" evidence="7">
    <location>
        <begin position="97"/>
        <end position="115"/>
    </location>
</feature>
<evidence type="ECO:0000256" key="7">
    <source>
        <dbReference type="SAM" id="Phobius"/>
    </source>
</evidence>
<evidence type="ECO:0000256" key="6">
    <source>
        <dbReference type="ARBA" id="ARBA00023136"/>
    </source>
</evidence>
<keyword evidence="5 7" id="KW-1133">Transmembrane helix</keyword>
<feature type="transmembrane region" description="Helical" evidence="7">
    <location>
        <begin position="355"/>
        <end position="376"/>
    </location>
</feature>
<evidence type="ECO:0000259" key="8">
    <source>
        <dbReference type="PROSITE" id="PS50850"/>
    </source>
</evidence>
<feature type="transmembrane region" description="Helical" evidence="7">
    <location>
        <begin position="228"/>
        <end position="253"/>
    </location>
</feature>
<feature type="transmembrane region" description="Helical" evidence="7">
    <location>
        <begin position="183"/>
        <end position="205"/>
    </location>
</feature>
<dbReference type="InterPro" id="IPR020846">
    <property type="entry name" value="MFS_dom"/>
</dbReference>
<proteinExistence type="predicted"/>
<dbReference type="Pfam" id="PF07690">
    <property type="entry name" value="MFS_1"/>
    <property type="match status" value="1"/>
</dbReference>
<dbReference type="AlphaFoldDB" id="A0A4Q9DTK2"/>
<accession>A0A4Q9DTK2</accession>
<feature type="transmembrane region" description="Helical" evidence="7">
    <location>
        <begin position="382"/>
        <end position="401"/>
    </location>
</feature>
<feature type="transmembrane region" description="Helical" evidence="7">
    <location>
        <begin position="121"/>
        <end position="147"/>
    </location>
</feature>
<dbReference type="PROSITE" id="PS50850">
    <property type="entry name" value="MFS"/>
    <property type="match status" value="1"/>
</dbReference>
<keyword evidence="4 7" id="KW-0812">Transmembrane</keyword>
<evidence type="ECO:0000313" key="10">
    <source>
        <dbReference type="Proteomes" id="UP000293142"/>
    </source>
</evidence>
<comment type="caution">
    <text evidence="9">The sequence shown here is derived from an EMBL/GenBank/DDBJ whole genome shotgun (WGS) entry which is preliminary data.</text>
</comment>
<dbReference type="PANTHER" id="PTHR23517:SF3">
    <property type="entry name" value="INTEGRAL MEMBRANE TRANSPORT PROTEIN"/>
    <property type="match status" value="1"/>
</dbReference>
<dbReference type="Proteomes" id="UP000293142">
    <property type="component" value="Unassembled WGS sequence"/>
</dbReference>
<dbReference type="SUPFAM" id="SSF103473">
    <property type="entry name" value="MFS general substrate transporter"/>
    <property type="match status" value="1"/>
</dbReference>
<dbReference type="InterPro" id="IPR036259">
    <property type="entry name" value="MFS_trans_sf"/>
</dbReference>
<dbReference type="InterPro" id="IPR011701">
    <property type="entry name" value="MFS"/>
</dbReference>
<dbReference type="GO" id="GO:0005886">
    <property type="term" value="C:plasma membrane"/>
    <property type="evidence" value="ECO:0007669"/>
    <property type="project" value="UniProtKB-SubCell"/>
</dbReference>
<keyword evidence="6 7" id="KW-0472">Membrane</keyword>
<name>A0A4Q9DTK2_9BACL</name>
<evidence type="ECO:0000256" key="3">
    <source>
        <dbReference type="ARBA" id="ARBA00022475"/>
    </source>
</evidence>
<evidence type="ECO:0000256" key="1">
    <source>
        <dbReference type="ARBA" id="ARBA00004651"/>
    </source>
</evidence>
<comment type="subcellular location">
    <subcellularLocation>
        <location evidence="1">Cell membrane</location>
        <topology evidence="1">Multi-pass membrane protein</topology>
    </subcellularLocation>
</comment>
<dbReference type="OrthoDB" id="9607at2"/>
<dbReference type="PANTHER" id="PTHR23517">
    <property type="entry name" value="RESISTANCE PROTEIN MDTM, PUTATIVE-RELATED-RELATED"/>
    <property type="match status" value="1"/>
</dbReference>
<evidence type="ECO:0000256" key="5">
    <source>
        <dbReference type="ARBA" id="ARBA00022989"/>
    </source>
</evidence>
<keyword evidence="10" id="KW-1185">Reference proteome</keyword>
<gene>
    <name evidence="9" type="ORF">EYB31_16910</name>
</gene>
<reference evidence="9 10" key="1">
    <citation type="submission" date="2019-02" db="EMBL/GenBank/DDBJ databases">
        <title>Paenibacillus sp. nov., isolated from surface-sterilized tissue of Thalictrum simplex L.</title>
        <authorList>
            <person name="Tuo L."/>
        </authorList>
    </citation>
    <scope>NUCLEOTIDE SEQUENCE [LARGE SCALE GENOMIC DNA]</scope>
    <source>
        <strain evidence="9 10">N2SHLJ1</strain>
    </source>
</reference>
<sequence>MRESLWKLPDVGLIRNESEGELLLTQAKSYRIPLFCGVTLLFWFSMYTCVPILAAYVEYLGASHKMAGMIVGMYGLSQMLLRIPVGIVSDLFHKRRLFITFGLLFSVFSCAGILVSHELTWVLILRALAGAAAATWVDFTILFASYYKKEETTKAMGTISFYNSMGQMLGILCGGWFADVFSWEASFLIGAAVGTVGFAASFFLVEKFDESAQKITYAGVKEVASDRILLTVSLLAILFQLLTFATVFGFTPVYAQELGATKLDMGWLTFCSTFPMAIASWIGGSYVSQKYGEKKVIILGFILTGVCTVLIPVLSSFWLLLLTQAIAGFGRGFATPLLMSLSIKHMDVGKRATAMGFYQAIYGLGMFLGPLFMGIAGDVLTLKQGFFIVGLLGCLTAWLAYKILRLGPDSKPLPAQRQKLQG</sequence>
<dbReference type="InterPro" id="IPR001958">
    <property type="entry name" value="Tet-R_TetA/multi-R_MdtG-like"/>
</dbReference>
<feature type="transmembrane region" description="Helical" evidence="7">
    <location>
        <begin position="265"/>
        <end position="284"/>
    </location>
</feature>
<dbReference type="EMBL" id="SIRE01000011">
    <property type="protein sequence ID" value="TBL77818.1"/>
    <property type="molecule type" value="Genomic_DNA"/>
</dbReference>
<protein>
    <submittedName>
        <fullName evidence="9">MFS transporter</fullName>
    </submittedName>
</protein>
<feature type="domain" description="Major facilitator superfamily (MFS) profile" evidence="8">
    <location>
        <begin position="31"/>
        <end position="408"/>
    </location>
</feature>
<evidence type="ECO:0000256" key="4">
    <source>
        <dbReference type="ARBA" id="ARBA00022692"/>
    </source>
</evidence>
<feature type="transmembrane region" description="Helical" evidence="7">
    <location>
        <begin position="159"/>
        <end position="177"/>
    </location>
</feature>
<feature type="transmembrane region" description="Helical" evidence="7">
    <location>
        <begin position="32"/>
        <end position="54"/>
    </location>
</feature>
<feature type="transmembrane region" description="Helical" evidence="7">
    <location>
        <begin position="66"/>
        <end position="85"/>
    </location>
</feature>
<feature type="transmembrane region" description="Helical" evidence="7">
    <location>
        <begin position="325"/>
        <end position="343"/>
    </location>
</feature>
<dbReference type="CDD" id="cd17490">
    <property type="entry name" value="MFS_YxlH_like"/>
    <property type="match status" value="1"/>
</dbReference>
<dbReference type="PRINTS" id="PR01035">
    <property type="entry name" value="TCRTETA"/>
</dbReference>
<keyword evidence="3" id="KW-1003">Cell membrane</keyword>
<dbReference type="InterPro" id="IPR050171">
    <property type="entry name" value="MFS_Transporters"/>
</dbReference>
<evidence type="ECO:0000256" key="2">
    <source>
        <dbReference type="ARBA" id="ARBA00022448"/>
    </source>
</evidence>
<keyword evidence="2" id="KW-0813">Transport</keyword>
<dbReference type="Gene3D" id="1.20.1250.20">
    <property type="entry name" value="MFS general substrate transporter like domains"/>
    <property type="match status" value="2"/>
</dbReference>
<evidence type="ECO:0000313" key="9">
    <source>
        <dbReference type="EMBL" id="TBL77818.1"/>
    </source>
</evidence>
<organism evidence="9 10">
    <name type="scientific">Paenibacillus thalictri</name>
    <dbReference type="NCBI Taxonomy" id="2527873"/>
    <lineage>
        <taxon>Bacteria</taxon>
        <taxon>Bacillati</taxon>
        <taxon>Bacillota</taxon>
        <taxon>Bacilli</taxon>
        <taxon>Bacillales</taxon>
        <taxon>Paenibacillaceae</taxon>
        <taxon>Paenibacillus</taxon>
    </lineage>
</organism>
<dbReference type="GO" id="GO:0022857">
    <property type="term" value="F:transmembrane transporter activity"/>
    <property type="evidence" value="ECO:0007669"/>
    <property type="project" value="InterPro"/>
</dbReference>
<feature type="transmembrane region" description="Helical" evidence="7">
    <location>
        <begin position="296"/>
        <end position="319"/>
    </location>
</feature>